<dbReference type="Gene3D" id="1.25.10.10">
    <property type="entry name" value="Leucine-rich Repeat Variant"/>
    <property type="match status" value="1"/>
</dbReference>
<gene>
    <name evidence="2" type="ORF">ACOF00016_LOCUS18719</name>
</gene>
<dbReference type="SUPFAM" id="SSF48371">
    <property type="entry name" value="ARM repeat"/>
    <property type="match status" value="1"/>
</dbReference>
<name>A0A7S3LJZ2_9STRA</name>
<proteinExistence type="predicted"/>
<protein>
    <submittedName>
        <fullName evidence="2">Uncharacterized protein</fullName>
    </submittedName>
</protein>
<dbReference type="AlphaFoldDB" id="A0A7S3LJZ2"/>
<dbReference type="InterPro" id="IPR016024">
    <property type="entry name" value="ARM-type_fold"/>
</dbReference>
<feature type="compositionally biased region" description="Basic residues" evidence="1">
    <location>
        <begin position="87"/>
        <end position="101"/>
    </location>
</feature>
<feature type="compositionally biased region" description="Basic and acidic residues" evidence="1">
    <location>
        <begin position="12"/>
        <end position="22"/>
    </location>
</feature>
<dbReference type="EMBL" id="HBIM01025199">
    <property type="protein sequence ID" value="CAE0422129.1"/>
    <property type="molecule type" value="Transcribed_RNA"/>
</dbReference>
<organism evidence="2">
    <name type="scientific">Amphora coffeiformis</name>
    <dbReference type="NCBI Taxonomy" id="265554"/>
    <lineage>
        <taxon>Eukaryota</taxon>
        <taxon>Sar</taxon>
        <taxon>Stramenopiles</taxon>
        <taxon>Ochrophyta</taxon>
        <taxon>Bacillariophyta</taxon>
        <taxon>Bacillariophyceae</taxon>
        <taxon>Bacillariophycidae</taxon>
        <taxon>Thalassiophysales</taxon>
        <taxon>Catenulaceae</taxon>
        <taxon>Amphora</taxon>
    </lineage>
</organism>
<accession>A0A7S3LJZ2</accession>
<reference evidence="2" key="1">
    <citation type="submission" date="2021-01" db="EMBL/GenBank/DDBJ databases">
        <authorList>
            <person name="Corre E."/>
            <person name="Pelletier E."/>
            <person name="Niang G."/>
            <person name="Scheremetjew M."/>
            <person name="Finn R."/>
            <person name="Kale V."/>
            <person name="Holt S."/>
            <person name="Cochrane G."/>
            <person name="Meng A."/>
            <person name="Brown T."/>
            <person name="Cohen L."/>
        </authorList>
    </citation>
    <scope>NUCLEOTIDE SEQUENCE</scope>
    <source>
        <strain evidence="2">CCMP127</strain>
    </source>
</reference>
<feature type="region of interest" description="Disordered" evidence="1">
    <location>
        <begin position="1"/>
        <end position="112"/>
    </location>
</feature>
<evidence type="ECO:0000256" key="1">
    <source>
        <dbReference type="SAM" id="MobiDB-lite"/>
    </source>
</evidence>
<evidence type="ECO:0000313" key="2">
    <source>
        <dbReference type="EMBL" id="CAE0422129.1"/>
    </source>
</evidence>
<feature type="compositionally biased region" description="Basic residues" evidence="1">
    <location>
        <begin position="23"/>
        <end position="39"/>
    </location>
</feature>
<feature type="compositionally biased region" description="Basic and acidic residues" evidence="1">
    <location>
        <begin position="40"/>
        <end position="86"/>
    </location>
</feature>
<sequence length="586" mass="64752">MHCETTTAEAPTEEKKESSEKSSKKKASSSSKKDHHHKKKEDTLKAPESPKKDKKKVESLKAPESPKKDSKKKVESSKAPDSSKKDSKSKKKSRRSSVKHKNHDDDKGEESYDDVYADEDTKKMIILLTEDFWSSTTAETTATALQSLYELLQSDNDNKNDHRVALSLELGAPLLVARKMKDFVVTDTVVQSAALQLLNSSSWTVSATSWYRLLIRVGGLARVQDILTCSTTDLPTEIVEEEWQKVQDNALRLLENMASSSAESLDMLMRYRGVETLAQFYGQCHKRKDDVLLPRVSEILYLMTTTTDTDGRDRVVTELSQLLKQDRAETDVVPCHTAVLGLFGKMLENESIAIGLVPVLVRAKAWACIEDILTEGNDLKERSPDIMGLQDKAMGLYEKMAASNPATAELLVENEGVETLKCIVQGKNGELIPRALEILYQLSATTGTDGRSKITEEMGELLRDSRHELLQTAIISLLSEMAQDEETAQGLLQGQGIESLVYTWEMYRADRPAVSDKALDLLVLLSAKGGAACQQAIIDNGFLATIAKTMKDEPANDTIHTRGRQLAQALAAQHGPAVDDTGILTL</sequence>
<dbReference type="InterPro" id="IPR011989">
    <property type="entry name" value="ARM-like"/>
</dbReference>